<dbReference type="GeneID" id="28729330"/>
<dbReference type="PANTHER" id="PTHR45890:SF1">
    <property type="entry name" value="AARF DOMAIN CONTAINING KINASE 2"/>
    <property type="match status" value="1"/>
</dbReference>
<protein>
    <submittedName>
        <fullName evidence="5">Atypical abc1 abc1-c protein kinase</fullName>
    </submittedName>
</protein>
<evidence type="ECO:0000313" key="6">
    <source>
        <dbReference type="Proteomes" id="UP000037751"/>
    </source>
</evidence>
<dbReference type="InterPro" id="IPR052402">
    <property type="entry name" value="ADCK_kinase"/>
</dbReference>
<comment type="similarity">
    <text evidence="1">Belongs to the protein kinase superfamily. ADCK protein kinase family.</text>
</comment>
<evidence type="ECO:0000256" key="3">
    <source>
        <dbReference type="SAM" id="Phobius"/>
    </source>
</evidence>
<dbReference type="InterPro" id="IPR044095">
    <property type="entry name" value="ADCK2_dom"/>
</dbReference>
<sequence length="700" mass="78949">MNMVARDDRFARATCMHGVHAATRQATSRSIRYWAAGLAGGIGLMTYTLLRSSASRTNAVQDLSESTDTASPTSSSSTPKDEPPPASFAQSMWGWTVRYLIDPFFVLKRFIYLSILFLPVLLTVPLLFCGASSTVTDDQGHTEERPGWGARFWFAFLVKQMELAGPTFVKLGQWAGSRRDLFPEALCNQLAKLHSSNHPHSMKHTRKVLESVFGLPFDEIFTSFDTEPVGVGAVGQVYKAVLRSDLLPRDYLVEKIQVDKLHQTAEQIGRELALTYDHDESLRHVPGAAVAIKVLHPNVRSTIDYDIQIMSFFAGLINMFPGMKWVSFPEEVERFSALMFSQLDLRTEASNLTRFEKNFVRRGGTVTFPRPLQVFCTREVLVEELIDAVPLKHFMKMGGLDYDMAIAEMGLDAFLQMLLIDNFTHADLHPGNIMVKFYRPTTRSMLQNAFSRILSRFDPSYLLGHPSRTGILSDEVVVEELLSRTNDKRAWLSGLRALEDEGYLPELVILDAGLVSELSPKNLRNFLDLFAAIVTFDGRRAGELMVERCRTPELVTDKKSFVNVIGSIMDSVHSDSFSLASLNIGDVLSQVLSSVRQYHVKMESDFMDTILSILILEGIGRRLYPDLDLFTRAVPILRSLGQKMTTDETQLASFRENMSVANIWPMFKLWVYLEARSLFANTQHLAHVVDAFVRYGWFSD</sequence>
<dbReference type="InterPro" id="IPR011009">
    <property type="entry name" value="Kinase-like_dom_sf"/>
</dbReference>
<dbReference type="RefSeq" id="XP_017994006.1">
    <property type="nucleotide sequence ID" value="XM_018137454.1"/>
</dbReference>
<evidence type="ECO:0000259" key="4">
    <source>
        <dbReference type="Pfam" id="PF03109"/>
    </source>
</evidence>
<feature type="domain" description="ABC1 atypical kinase-like" evidence="4">
    <location>
        <begin position="286"/>
        <end position="436"/>
    </location>
</feature>
<keyword evidence="3" id="KW-0472">Membrane</keyword>
<comment type="caution">
    <text evidence="5">The sequence shown here is derived from an EMBL/GenBank/DDBJ whole genome shotgun (WGS) entry which is preliminary data.</text>
</comment>
<feature type="compositionally biased region" description="Low complexity" evidence="2">
    <location>
        <begin position="64"/>
        <end position="78"/>
    </location>
</feature>
<feature type="transmembrane region" description="Helical" evidence="3">
    <location>
        <begin position="110"/>
        <end position="128"/>
    </location>
</feature>
<dbReference type="Pfam" id="PF03109">
    <property type="entry name" value="ABC1"/>
    <property type="match status" value="2"/>
</dbReference>
<feature type="domain" description="ABC1 atypical kinase-like" evidence="4">
    <location>
        <begin position="192"/>
        <end position="245"/>
    </location>
</feature>
<name>A0A0M8MXL4_9BASI</name>
<dbReference type="VEuPathDB" id="FungiDB:Malapachy_2972"/>
<accession>A0A0M8MXL4</accession>
<keyword evidence="3" id="KW-1133">Transmembrane helix</keyword>
<dbReference type="InterPro" id="IPR004147">
    <property type="entry name" value="ABC1_dom"/>
</dbReference>
<feature type="region of interest" description="Disordered" evidence="2">
    <location>
        <begin position="61"/>
        <end position="86"/>
    </location>
</feature>
<keyword evidence="3" id="KW-0812">Transmembrane</keyword>
<dbReference type="GO" id="GO:0016301">
    <property type="term" value="F:kinase activity"/>
    <property type="evidence" value="ECO:0007669"/>
    <property type="project" value="UniProtKB-KW"/>
</dbReference>
<reference evidence="5 6" key="1">
    <citation type="submission" date="2015-07" db="EMBL/GenBank/DDBJ databases">
        <title>Draft Genome Sequence of Malassezia furfur CBS1878 and Malassezia pachydermatis CBS1879.</title>
        <authorList>
            <person name="Triana S."/>
            <person name="Ohm R."/>
            <person name="Gonzalez A."/>
            <person name="DeCock H."/>
            <person name="Restrepo S."/>
            <person name="Celis A."/>
        </authorList>
    </citation>
    <scope>NUCLEOTIDE SEQUENCE [LARGE SCALE GENOMIC DNA]</scope>
    <source>
        <strain evidence="5 6">CBS 1879</strain>
    </source>
</reference>
<keyword evidence="5" id="KW-0418">Kinase</keyword>
<dbReference type="Proteomes" id="UP000037751">
    <property type="component" value="Unassembled WGS sequence"/>
</dbReference>
<organism evidence="5 6">
    <name type="scientific">Malassezia pachydermatis</name>
    <dbReference type="NCBI Taxonomy" id="77020"/>
    <lineage>
        <taxon>Eukaryota</taxon>
        <taxon>Fungi</taxon>
        <taxon>Dikarya</taxon>
        <taxon>Basidiomycota</taxon>
        <taxon>Ustilaginomycotina</taxon>
        <taxon>Malasseziomycetes</taxon>
        <taxon>Malasseziales</taxon>
        <taxon>Malasseziaceae</taxon>
        <taxon>Malassezia</taxon>
    </lineage>
</organism>
<dbReference type="CDD" id="cd13971">
    <property type="entry name" value="ADCK2-like"/>
    <property type="match status" value="1"/>
</dbReference>
<keyword evidence="6" id="KW-1185">Reference proteome</keyword>
<dbReference type="EMBL" id="LGAV01000001">
    <property type="protein sequence ID" value="KOS16374.1"/>
    <property type="molecule type" value="Genomic_DNA"/>
</dbReference>
<evidence type="ECO:0000313" key="5">
    <source>
        <dbReference type="EMBL" id="KOS16374.1"/>
    </source>
</evidence>
<proteinExistence type="inferred from homology"/>
<dbReference type="PANTHER" id="PTHR45890">
    <property type="entry name" value="AARF DOMAIN CONTAINING KINASE 2 (PREDICTED)"/>
    <property type="match status" value="1"/>
</dbReference>
<evidence type="ECO:0000256" key="2">
    <source>
        <dbReference type="SAM" id="MobiDB-lite"/>
    </source>
</evidence>
<dbReference type="GO" id="GO:0005739">
    <property type="term" value="C:mitochondrion"/>
    <property type="evidence" value="ECO:0007669"/>
    <property type="project" value="TreeGrafter"/>
</dbReference>
<evidence type="ECO:0000256" key="1">
    <source>
        <dbReference type="ARBA" id="ARBA00009670"/>
    </source>
</evidence>
<dbReference type="STRING" id="77020.A0A0M8MXL4"/>
<dbReference type="SUPFAM" id="SSF56112">
    <property type="entry name" value="Protein kinase-like (PK-like)"/>
    <property type="match status" value="1"/>
</dbReference>
<keyword evidence="5" id="KW-0808">Transferase</keyword>
<dbReference type="OrthoDB" id="1290869at2759"/>
<dbReference type="AlphaFoldDB" id="A0A0M8MXL4"/>
<gene>
    <name evidence="5" type="ORF">Malapachy_2972</name>
</gene>